<evidence type="ECO:0000313" key="2">
    <source>
        <dbReference type="Proteomes" id="UP001597273"/>
    </source>
</evidence>
<dbReference type="InterPro" id="IPR036866">
    <property type="entry name" value="RibonucZ/Hydroxyglut_hydro"/>
</dbReference>
<organism evidence="1 2">
    <name type="scientific">Planococcus chinensis</name>
    <dbReference type="NCBI Taxonomy" id="272917"/>
    <lineage>
        <taxon>Bacteria</taxon>
        <taxon>Bacillati</taxon>
        <taxon>Bacillota</taxon>
        <taxon>Bacilli</taxon>
        <taxon>Bacillales</taxon>
        <taxon>Caryophanaceae</taxon>
        <taxon>Planococcus</taxon>
    </lineage>
</organism>
<evidence type="ECO:0000313" key="1">
    <source>
        <dbReference type="EMBL" id="MFD1863058.1"/>
    </source>
</evidence>
<comment type="caution">
    <text evidence="1">The sequence shown here is derived from an EMBL/GenBank/DDBJ whole genome shotgun (WGS) entry which is preliminary data.</text>
</comment>
<dbReference type="PANTHER" id="PTHR30619">
    <property type="entry name" value="DNA INTERNALIZATION/COMPETENCE PROTEIN COMEC/REC2"/>
    <property type="match status" value="1"/>
</dbReference>
<dbReference type="SUPFAM" id="SSF56281">
    <property type="entry name" value="Metallo-hydrolase/oxidoreductase"/>
    <property type="match status" value="1"/>
</dbReference>
<proteinExistence type="predicted"/>
<gene>
    <name evidence="1" type="ORF">ACFSDB_08955</name>
</gene>
<reference evidence="2" key="1">
    <citation type="journal article" date="2019" name="Int. J. Syst. Evol. Microbiol.">
        <title>The Global Catalogue of Microorganisms (GCM) 10K type strain sequencing project: providing services to taxonomists for standard genome sequencing and annotation.</title>
        <authorList>
            <consortium name="The Broad Institute Genomics Platform"/>
            <consortium name="The Broad Institute Genome Sequencing Center for Infectious Disease"/>
            <person name="Wu L."/>
            <person name="Ma J."/>
        </authorList>
    </citation>
    <scope>NUCLEOTIDE SEQUENCE [LARGE SCALE GENOMIC DNA]</scope>
    <source>
        <strain evidence="2">CGMCC 1.15475</strain>
    </source>
</reference>
<protein>
    <recommendedName>
        <fullName evidence="3">MBL fold metallo-hydrolase</fullName>
    </recommendedName>
</protein>
<dbReference type="Proteomes" id="UP001597273">
    <property type="component" value="Unassembled WGS sequence"/>
</dbReference>
<name>A0ABW4QIE1_9BACL</name>
<dbReference type="EMBL" id="JBHUFW010000005">
    <property type="protein sequence ID" value="MFD1863058.1"/>
    <property type="molecule type" value="Genomic_DNA"/>
</dbReference>
<accession>A0ABW4QIE1</accession>
<sequence length="415" mass="48162">MRKILKSEFEIHPVGQGFFYSGKIETNNKNWNLVYDCGATGSNQKLNREINNLINSGFFTNNILDILVISHFDSDHINGLPKLLENVTVKNLFIPYYSEMDLLFVNFLFEILDSNTKIERTILVQGGELSKSGLEREVREFDGNKEFDSDLDIELGDFSSDFFEIDSNLNTNLFRLKNNKVGLQKEWEMDFYNLPLDNEEIKQFEQKIKNELIHEIEMKNNVVLSEEDKESLKNLVKFKGIGEIQEYLKSVVNKSSKEDLSNNSSLCLYHSPSRVIKRNHYSTFLMKESIFNIVEFSSRITSIKNGTLLTGDINLIFTKSLKNFPAKRWKNFNDYYSNKLGTIKFFFIPHHGSKKNWRKELLDYGKGGYFISSSGINNTHNHPNTEVIDDIVRNNGCLFLVNQESKIEYCINTFL</sequence>
<keyword evidence="2" id="KW-1185">Reference proteome</keyword>
<evidence type="ECO:0008006" key="3">
    <source>
        <dbReference type="Google" id="ProtNLM"/>
    </source>
</evidence>
<dbReference type="RefSeq" id="WP_204891955.1">
    <property type="nucleotide sequence ID" value="NZ_JBHUFW010000005.1"/>
</dbReference>
<dbReference type="Gene3D" id="3.60.15.10">
    <property type="entry name" value="Ribonuclease Z/Hydroxyacylglutathione hydrolase-like"/>
    <property type="match status" value="1"/>
</dbReference>
<dbReference type="InterPro" id="IPR052159">
    <property type="entry name" value="Competence_DNA_uptake"/>
</dbReference>
<dbReference type="PANTHER" id="PTHR30619:SF1">
    <property type="entry name" value="RECOMBINATION PROTEIN 2"/>
    <property type="match status" value="1"/>
</dbReference>